<reference evidence="1 2" key="1">
    <citation type="journal article" date="2018" name="Sci. Rep.">
        <title>Network-guided genomic and metagenomic analysis of the faecal microbiota of the critically endangered kakapo.</title>
        <authorList>
            <person name="Waite D.W."/>
            <person name="Dsouza M."/>
            <person name="Sekiguchi Y."/>
            <person name="Hugenholtz P."/>
            <person name="Taylor M.W."/>
        </authorList>
    </citation>
    <scope>NUCLEOTIDE SEQUENCE [LARGE SCALE GENOMIC DNA]</scope>
    <source>
        <strain evidence="1 2">BI02</strain>
    </source>
</reference>
<protein>
    <submittedName>
        <fullName evidence="1">Uncharacterized protein</fullName>
    </submittedName>
</protein>
<dbReference type="AlphaFoldDB" id="A0A368UHE7"/>
<proteinExistence type="predicted"/>
<accession>A0A368UHE7</accession>
<comment type="caution">
    <text evidence="1">The sequence shown here is derived from an EMBL/GenBank/DDBJ whole genome shotgun (WGS) entry which is preliminary data.</text>
</comment>
<evidence type="ECO:0000313" key="1">
    <source>
        <dbReference type="EMBL" id="RCW17393.1"/>
    </source>
</evidence>
<dbReference type="Proteomes" id="UP000253215">
    <property type="component" value="Unassembled WGS sequence"/>
</dbReference>
<sequence>MFDKFFSYNERFILSAKKHYSKRIVRLKTKSLGTTVSKGFVFSLSLHWRFYLSHSLFFIFKGDGGGIFQNPICKIKLDRKKPSMLGSDKHHICLKGTNINDLYSSYHNRACNDRGLLQRGNTY</sequence>
<organism evidence="1 2">
    <name type="scientific">Streptococcus gallolyticus</name>
    <dbReference type="NCBI Taxonomy" id="315405"/>
    <lineage>
        <taxon>Bacteria</taxon>
        <taxon>Bacillati</taxon>
        <taxon>Bacillota</taxon>
        <taxon>Bacilli</taxon>
        <taxon>Lactobacillales</taxon>
        <taxon>Streptococcaceae</taxon>
        <taxon>Streptococcus</taxon>
    </lineage>
</organism>
<name>A0A368UHE7_9STRE</name>
<gene>
    <name evidence="1" type="ORF">CAC02_02960</name>
</gene>
<evidence type="ECO:0000313" key="2">
    <source>
        <dbReference type="Proteomes" id="UP000253215"/>
    </source>
</evidence>
<dbReference type="EMBL" id="NETH01000010">
    <property type="protein sequence ID" value="RCW17393.1"/>
    <property type="molecule type" value="Genomic_DNA"/>
</dbReference>